<dbReference type="EMBL" id="FWXD01000031">
    <property type="protein sequence ID" value="SMC29224.1"/>
    <property type="molecule type" value="Genomic_DNA"/>
</dbReference>
<reference evidence="1 2" key="1">
    <citation type="submission" date="2017-04" db="EMBL/GenBank/DDBJ databases">
        <authorList>
            <person name="Afonso C.L."/>
            <person name="Miller P.J."/>
            <person name="Scott M.A."/>
            <person name="Spackman E."/>
            <person name="Goraichik I."/>
            <person name="Dimitrov K.M."/>
            <person name="Suarez D.L."/>
            <person name="Swayne D.E."/>
        </authorList>
    </citation>
    <scope>NUCLEOTIDE SEQUENCE [LARGE SCALE GENOMIC DNA]</scope>
    <source>
        <strain evidence="1 2">DSM 23236</strain>
    </source>
</reference>
<evidence type="ECO:0000313" key="1">
    <source>
        <dbReference type="EMBL" id="SMC29224.1"/>
    </source>
</evidence>
<organism evidence="1 2">
    <name type="scientific">Andreprevotia lacus DSM 23236</name>
    <dbReference type="NCBI Taxonomy" id="1121001"/>
    <lineage>
        <taxon>Bacteria</taxon>
        <taxon>Pseudomonadati</taxon>
        <taxon>Pseudomonadota</taxon>
        <taxon>Betaproteobacteria</taxon>
        <taxon>Neisseriales</taxon>
        <taxon>Chitinibacteraceae</taxon>
        <taxon>Andreprevotia</taxon>
    </lineage>
</organism>
<gene>
    <name evidence="1" type="ORF">SAMN02745857_03696</name>
</gene>
<protein>
    <submittedName>
        <fullName evidence="1">Uncharacterized protein</fullName>
    </submittedName>
</protein>
<dbReference type="AlphaFoldDB" id="A0A1W1XZC1"/>
<proteinExistence type="predicted"/>
<dbReference type="Proteomes" id="UP000192761">
    <property type="component" value="Unassembled WGS sequence"/>
</dbReference>
<accession>A0A1W1XZC1</accession>
<evidence type="ECO:0000313" key="2">
    <source>
        <dbReference type="Proteomes" id="UP000192761"/>
    </source>
</evidence>
<sequence length="76" mass="8487">MRQIKLNCTMAALADTYFGQELLRQRTKLDDIVGDSKPVIEVTTKTVKFIWLAGVAVNTTKGWGLYELGLNLHPGH</sequence>
<keyword evidence="2" id="KW-1185">Reference proteome</keyword>
<name>A0A1W1XZC1_9NEIS</name>